<dbReference type="Proteomes" id="UP000008963">
    <property type="component" value="Chromosome"/>
</dbReference>
<dbReference type="PATRIC" id="fig|862908.3.peg.1037"/>
<sequence length="117" mass="12985">MPLSNNQAKESDMKKLMLLVATVMSLSSIHGAEIKTEKSLSFYQDLSCFEITNIHSEDSFIRFAASEIITDLGKDVCSRVQSIESLEYGDEARSGEISAVQFGKLVESIHTLYTSEL</sequence>
<proteinExistence type="predicted"/>
<accession>E1WYC2</accession>
<evidence type="ECO:0000313" key="1">
    <source>
        <dbReference type="EMBL" id="CBW25970.1"/>
    </source>
</evidence>
<evidence type="ECO:0000313" key="2">
    <source>
        <dbReference type="Proteomes" id="UP000008963"/>
    </source>
</evidence>
<organism evidence="1 2">
    <name type="scientific">Halobacteriovorax marinus (strain ATCC BAA-682 / DSM 15412 / SJ)</name>
    <name type="common">Bacteriovorax marinus</name>
    <dbReference type="NCBI Taxonomy" id="862908"/>
    <lineage>
        <taxon>Bacteria</taxon>
        <taxon>Pseudomonadati</taxon>
        <taxon>Bdellovibrionota</taxon>
        <taxon>Bacteriovoracia</taxon>
        <taxon>Bacteriovoracales</taxon>
        <taxon>Halobacteriovoraceae</taxon>
        <taxon>Halobacteriovorax</taxon>
    </lineage>
</organism>
<dbReference type="KEGG" id="bmx:BMS_1089"/>
<dbReference type="AlphaFoldDB" id="E1WYC2"/>
<name>E1WYC2_HALMS</name>
<keyword evidence="2" id="KW-1185">Reference proteome</keyword>
<protein>
    <submittedName>
        <fullName evidence="1">Exported protein</fullName>
    </submittedName>
</protein>
<dbReference type="EMBL" id="FQ312005">
    <property type="protein sequence ID" value="CBW25970.1"/>
    <property type="molecule type" value="Genomic_DNA"/>
</dbReference>
<dbReference type="STRING" id="862908.BMS_1089"/>
<dbReference type="HOGENOM" id="CLU_2081538_0_0_7"/>
<reference evidence="2" key="1">
    <citation type="journal article" date="2013" name="ISME J.">
        <title>A small predatory core genome in the divergent marine Bacteriovorax marinus SJ and the terrestrial Bdellovibrio bacteriovorus.</title>
        <authorList>
            <person name="Crossman L.C."/>
            <person name="Chen H."/>
            <person name="Cerdeno-Tarraga A.M."/>
            <person name="Brooks K."/>
            <person name="Quail M.A."/>
            <person name="Pineiro S.A."/>
            <person name="Hobley L."/>
            <person name="Sockett R.E."/>
            <person name="Bentley S.D."/>
            <person name="Parkhill J."/>
            <person name="Williams H.N."/>
            <person name="Stine O.C."/>
        </authorList>
    </citation>
    <scope>NUCLEOTIDE SEQUENCE [LARGE SCALE GENOMIC DNA]</scope>
    <source>
        <strain evidence="2">ATCC BAA-682 / DSM 15412 / SJ</strain>
    </source>
</reference>
<gene>
    <name evidence="1" type="ordered locus">BMS_1089</name>
</gene>